<keyword evidence="1" id="KW-0732">Signal</keyword>
<accession>A0A2I0LJ79</accession>
<organism evidence="5 6">
    <name type="scientific">Columba livia</name>
    <name type="common">Rock dove</name>
    <dbReference type="NCBI Taxonomy" id="8932"/>
    <lineage>
        <taxon>Eukaryota</taxon>
        <taxon>Metazoa</taxon>
        <taxon>Chordata</taxon>
        <taxon>Craniata</taxon>
        <taxon>Vertebrata</taxon>
        <taxon>Euteleostomi</taxon>
        <taxon>Archelosauria</taxon>
        <taxon>Archosauria</taxon>
        <taxon>Dinosauria</taxon>
        <taxon>Saurischia</taxon>
        <taxon>Theropoda</taxon>
        <taxon>Coelurosauria</taxon>
        <taxon>Aves</taxon>
        <taxon>Neognathae</taxon>
        <taxon>Neoaves</taxon>
        <taxon>Columbimorphae</taxon>
        <taxon>Columbiformes</taxon>
        <taxon>Columbidae</taxon>
        <taxon>Columba</taxon>
    </lineage>
</organism>
<dbReference type="PROSITE" id="PS50835">
    <property type="entry name" value="IG_LIKE"/>
    <property type="match status" value="2"/>
</dbReference>
<dbReference type="InterPro" id="IPR013783">
    <property type="entry name" value="Ig-like_fold"/>
</dbReference>
<evidence type="ECO:0000256" key="1">
    <source>
        <dbReference type="ARBA" id="ARBA00022729"/>
    </source>
</evidence>
<feature type="transmembrane region" description="Helical" evidence="3">
    <location>
        <begin position="402"/>
        <end position="424"/>
    </location>
</feature>
<sequence>MLIFRHFEDYQVVPPPSSPSLDPPPPPTITVTPEKLEYIVGDTISLCCSAPPATKEKIQGFHFLGTSGWAVDARVRTKSYVYTFTITGPRDSGAHTCTYSVLTPTRHYLRSRESKPIVISVRDLPPPPTLTLTPAGGVTMEGRPLIFLCHAPAGEAPRRFHFYKDEVEVTEGTQLTSGETEAQLKVAAAGMGLSGNVTCGYEEETEGRWVPSYPSQTRLLLITEAAVTPHLSMDPLSCTVPQDAPLGLTCEASRAAFGTNPPFGVKIHCRGDTIHYFGGKVRHFGEQNPPFWKSAPHLSVDPPTLVVPQDAPLRLTCESSRAAFTMSFHFYRNGAKMAPGLEGSVAENWGNSSHFYIPHTPLGFSGNFSCTVEENMGGTWVEGPPSNMADIIVSAQFSLVPLFAGCAGGVAMLLLLLPLVVWLWRRRRGGVSWKGFRNKDDSGGFSLADVGNT</sequence>
<dbReference type="GO" id="GO:0006955">
    <property type="term" value="P:immune response"/>
    <property type="evidence" value="ECO:0007669"/>
    <property type="project" value="TreeGrafter"/>
</dbReference>
<dbReference type="InterPro" id="IPR036179">
    <property type="entry name" value="Ig-like_dom_sf"/>
</dbReference>
<evidence type="ECO:0000256" key="3">
    <source>
        <dbReference type="SAM" id="Phobius"/>
    </source>
</evidence>
<dbReference type="GO" id="GO:0009897">
    <property type="term" value="C:external side of plasma membrane"/>
    <property type="evidence" value="ECO:0007669"/>
    <property type="project" value="TreeGrafter"/>
</dbReference>
<dbReference type="PANTHER" id="PTHR11481">
    <property type="entry name" value="IMMUNOGLOBULIN FC RECEPTOR"/>
    <property type="match status" value="1"/>
</dbReference>
<protein>
    <submittedName>
        <fullName evidence="5">Putative LOC102089017</fullName>
    </submittedName>
</protein>
<dbReference type="InterPro" id="IPR050488">
    <property type="entry name" value="Ig_Fc_receptor"/>
</dbReference>
<reference evidence="5 6" key="1">
    <citation type="journal article" date="2013" name="Science">
        <title>Genomic diversity and evolution of the head crest in the rock pigeon.</title>
        <authorList>
            <person name="Shapiro M.D."/>
            <person name="Kronenberg Z."/>
            <person name="Li C."/>
            <person name="Domyan E.T."/>
            <person name="Pan H."/>
            <person name="Campbell M."/>
            <person name="Tan H."/>
            <person name="Huff C.D."/>
            <person name="Hu H."/>
            <person name="Vickrey A.I."/>
            <person name="Nielsen S.C."/>
            <person name="Stringham S.A."/>
            <person name="Hu H."/>
            <person name="Willerslev E."/>
            <person name="Gilbert M.T."/>
            <person name="Yandell M."/>
            <person name="Zhang G."/>
            <person name="Wang J."/>
        </authorList>
    </citation>
    <scope>NUCLEOTIDE SEQUENCE [LARGE SCALE GENOMIC DNA]</scope>
    <source>
        <tissue evidence="5">Blood</tissue>
    </source>
</reference>
<dbReference type="InterPro" id="IPR007110">
    <property type="entry name" value="Ig-like_dom"/>
</dbReference>
<comment type="caution">
    <text evidence="5">The sequence shown here is derived from an EMBL/GenBank/DDBJ whole genome shotgun (WGS) entry which is preliminary data.</text>
</comment>
<keyword evidence="6" id="KW-1185">Reference proteome</keyword>
<dbReference type="Gene3D" id="2.60.40.10">
    <property type="entry name" value="Immunoglobulins"/>
    <property type="match status" value="3"/>
</dbReference>
<dbReference type="GO" id="GO:0004888">
    <property type="term" value="F:transmembrane signaling receptor activity"/>
    <property type="evidence" value="ECO:0007669"/>
    <property type="project" value="TreeGrafter"/>
</dbReference>
<name>A0A2I0LJ79_COLLI</name>
<feature type="domain" description="Ig-like" evidence="4">
    <location>
        <begin position="27"/>
        <end position="98"/>
    </location>
</feature>
<dbReference type="STRING" id="8932.A0A2I0LJ79"/>
<evidence type="ECO:0000256" key="2">
    <source>
        <dbReference type="ARBA" id="ARBA00023157"/>
    </source>
</evidence>
<keyword evidence="3" id="KW-1133">Transmembrane helix</keyword>
<dbReference type="EMBL" id="AKCR02000311">
    <property type="protein sequence ID" value="PKK17477.1"/>
    <property type="molecule type" value="Genomic_DNA"/>
</dbReference>
<dbReference type="AlphaFoldDB" id="A0A2I0LJ79"/>
<keyword evidence="2" id="KW-1015">Disulfide bond</keyword>
<evidence type="ECO:0000313" key="6">
    <source>
        <dbReference type="Proteomes" id="UP000053872"/>
    </source>
</evidence>
<gene>
    <name evidence="5" type="ORF">A306_00014990</name>
</gene>
<evidence type="ECO:0000259" key="4">
    <source>
        <dbReference type="PROSITE" id="PS50835"/>
    </source>
</evidence>
<keyword evidence="3" id="KW-0812">Transmembrane</keyword>
<evidence type="ECO:0000313" key="5">
    <source>
        <dbReference type="EMBL" id="PKK17477.1"/>
    </source>
</evidence>
<keyword evidence="3" id="KW-0472">Membrane</keyword>
<proteinExistence type="predicted"/>
<dbReference type="SUPFAM" id="SSF48726">
    <property type="entry name" value="Immunoglobulin"/>
    <property type="match status" value="3"/>
</dbReference>
<feature type="domain" description="Ig-like" evidence="4">
    <location>
        <begin position="296"/>
        <end position="375"/>
    </location>
</feature>
<dbReference type="Proteomes" id="UP000053872">
    <property type="component" value="Unassembled WGS sequence"/>
</dbReference>
<dbReference type="GO" id="GO:0007166">
    <property type="term" value="P:cell surface receptor signaling pathway"/>
    <property type="evidence" value="ECO:0007669"/>
    <property type="project" value="TreeGrafter"/>
</dbReference>
<dbReference type="InParanoid" id="A0A2I0LJ79"/>
<dbReference type="PANTHER" id="PTHR11481:SF60">
    <property type="entry name" value="IG-LIKE DOMAIN-CONTAINING PROTEIN"/>
    <property type="match status" value="1"/>
</dbReference>